<dbReference type="Proteomes" id="UP000009168">
    <property type="component" value="Unassembled WGS sequence"/>
</dbReference>
<gene>
    <name evidence="1" type="ORF">TTHERM_01104850</name>
</gene>
<dbReference type="RefSeq" id="XP_001025960.1">
    <property type="nucleotide sequence ID" value="XM_001025960.1"/>
</dbReference>
<accession>Q24D74</accession>
<dbReference type="InParanoid" id="Q24D74"/>
<dbReference type="AlphaFoldDB" id="Q24D74"/>
<proteinExistence type="predicted"/>
<reference evidence="2" key="1">
    <citation type="journal article" date="2006" name="PLoS Biol.">
        <title>Macronuclear genome sequence of the ciliate Tetrahymena thermophila, a model eukaryote.</title>
        <authorList>
            <person name="Eisen J.A."/>
            <person name="Coyne R.S."/>
            <person name="Wu M."/>
            <person name="Wu D."/>
            <person name="Thiagarajan M."/>
            <person name="Wortman J.R."/>
            <person name="Badger J.H."/>
            <person name="Ren Q."/>
            <person name="Amedeo P."/>
            <person name="Jones K.M."/>
            <person name="Tallon L.J."/>
            <person name="Delcher A.L."/>
            <person name="Salzberg S.L."/>
            <person name="Silva J.C."/>
            <person name="Haas B.J."/>
            <person name="Majoros W.H."/>
            <person name="Farzad M."/>
            <person name="Carlton J.M."/>
            <person name="Smith R.K. Jr."/>
            <person name="Garg J."/>
            <person name="Pearlman R.E."/>
            <person name="Karrer K.M."/>
            <person name="Sun L."/>
            <person name="Manning G."/>
            <person name="Elde N.C."/>
            <person name="Turkewitz A.P."/>
            <person name="Asai D.J."/>
            <person name="Wilkes D.E."/>
            <person name="Wang Y."/>
            <person name="Cai H."/>
            <person name="Collins K."/>
            <person name="Stewart B.A."/>
            <person name="Lee S.R."/>
            <person name="Wilamowska K."/>
            <person name="Weinberg Z."/>
            <person name="Ruzzo W.L."/>
            <person name="Wloga D."/>
            <person name="Gaertig J."/>
            <person name="Frankel J."/>
            <person name="Tsao C.-C."/>
            <person name="Gorovsky M.A."/>
            <person name="Keeling P.J."/>
            <person name="Waller R.F."/>
            <person name="Patron N.J."/>
            <person name="Cherry J.M."/>
            <person name="Stover N.A."/>
            <person name="Krieger C.J."/>
            <person name="del Toro C."/>
            <person name="Ryder H.F."/>
            <person name="Williamson S.C."/>
            <person name="Barbeau R.A."/>
            <person name="Hamilton E.P."/>
            <person name="Orias E."/>
        </authorList>
    </citation>
    <scope>NUCLEOTIDE SEQUENCE [LARGE SCALE GENOMIC DNA]</scope>
    <source>
        <strain evidence="2">SB210</strain>
    </source>
</reference>
<protein>
    <submittedName>
        <fullName evidence="1">Uncharacterized protein</fullName>
    </submittedName>
</protein>
<dbReference type="EMBL" id="GG662332">
    <property type="protein sequence ID" value="EAS05715.1"/>
    <property type="molecule type" value="Genomic_DNA"/>
</dbReference>
<keyword evidence="2" id="KW-1185">Reference proteome</keyword>
<name>Q24D74_TETTS</name>
<dbReference type="HOGENOM" id="CLU_104844_0_0_1"/>
<dbReference type="InterPro" id="IPR028008">
    <property type="entry name" value="DUF4441"/>
</dbReference>
<dbReference type="Pfam" id="PF14536">
    <property type="entry name" value="DUF4441"/>
    <property type="match status" value="1"/>
</dbReference>
<dbReference type="GeneID" id="7846969"/>
<organism evidence="1 2">
    <name type="scientific">Tetrahymena thermophila (strain SB210)</name>
    <dbReference type="NCBI Taxonomy" id="312017"/>
    <lineage>
        <taxon>Eukaryota</taxon>
        <taxon>Sar</taxon>
        <taxon>Alveolata</taxon>
        <taxon>Ciliophora</taxon>
        <taxon>Intramacronucleata</taxon>
        <taxon>Oligohymenophorea</taxon>
        <taxon>Hymenostomatida</taxon>
        <taxon>Tetrahymenina</taxon>
        <taxon>Tetrahymenidae</taxon>
        <taxon>Tetrahymena</taxon>
    </lineage>
</organism>
<sequence>MESFLNCQNNLDQNQESIYESQENLTMFMQQSQFKNIDSEVSETIQFSEEEQEMENLINSFDSITKNNISKNIIKAFFAFLTDKNNINSILEFAYNGGSFTLQQALKKIKNFSQKYNYNNNHLQKLILHPLYGKILEFYLTFEAQQWLNESKVQQKDKHLIYINFLKLCCANTSYLKNLTKYNKHRKFMFNDRS</sequence>
<evidence type="ECO:0000313" key="2">
    <source>
        <dbReference type="Proteomes" id="UP000009168"/>
    </source>
</evidence>
<evidence type="ECO:0000313" key="1">
    <source>
        <dbReference type="EMBL" id="EAS05715.1"/>
    </source>
</evidence>
<dbReference type="KEGG" id="tet:TTHERM_01104850"/>